<evidence type="ECO:0000256" key="5">
    <source>
        <dbReference type="ARBA" id="ARBA00023136"/>
    </source>
</evidence>
<evidence type="ECO:0000256" key="2">
    <source>
        <dbReference type="ARBA" id="ARBA00022475"/>
    </source>
</evidence>
<dbReference type="InterPro" id="IPR004513">
    <property type="entry name" value="FtsX"/>
</dbReference>
<feature type="transmembrane region" description="Helical" evidence="6">
    <location>
        <begin position="26"/>
        <end position="48"/>
    </location>
</feature>
<reference evidence="8 9" key="1">
    <citation type="submission" date="2024-11" db="EMBL/GenBank/DDBJ databases">
        <authorList>
            <person name="Heng Y.C."/>
            <person name="Lim A.C.H."/>
            <person name="Lee J.K.Y."/>
            <person name="Kittelmann S."/>
        </authorList>
    </citation>
    <scope>NUCLEOTIDE SEQUENCE [LARGE SCALE GENOMIC DNA]</scope>
    <source>
        <strain evidence="8 9">WILCCON 0112</strain>
    </source>
</reference>
<sequence length="196" mass="22268">MMNIDKFKYFSLDAVKSLKRNSTTTIVSVTTISATFFINGLFLLFLLSIGRSFESISTENQAMQEMILILRCFKFAIFIVIPLVSVLLIINAIKIVLFSRRSEISIMKLIGATNWFIRWPFIIEGAFIGIAGAFAGYLSLFFVYSFIYTKAMEYAPDFSLLKPTFITNIMLFPFEMSGIFIGFIGSIIALRKFLNV</sequence>
<evidence type="ECO:0000313" key="9">
    <source>
        <dbReference type="Proteomes" id="UP001623600"/>
    </source>
</evidence>
<dbReference type="Pfam" id="PF02687">
    <property type="entry name" value="FtsX"/>
    <property type="match status" value="1"/>
</dbReference>
<accession>A0ABW8S7A1</accession>
<dbReference type="EMBL" id="JBJIAB010000019">
    <property type="protein sequence ID" value="MFL0166436.1"/>
    <property type="molecule type" value="Genomic_DNA"/>
</dbReference>
<feature type="transmembrane region" description="Helical" evidence="6">
    <location>
        <begin position="165"/>
        <end position="190"/>
    </location>
</feature>
<dbReference type="PANTHER" id="PTHR47755:SF1">
    <property type="entry name" value="CELL DIVISION PROTEIN FTSX"/>
    <property type="match status" value="1"/>
</dbReference>
<feature type="domain" description="ABC3 transporter permease C-terminal" evidence="7">
    <location>
        <begin position="76"/>
        <end position="187"/>
    </location>
</feature>
<gene>
    <name evidence="8" type="ORF">ACJDTP_15300</name>
</gene>
<evidence type="ECO:0000256" key="4">
    <source>
        <dbReference type="ARBA" id="ARBA00022989"/>
    </source>
</evidence>
<name>A0ABW8S7A1_9CLOT</name>
<evidence type="ECO:0000256" key="6">
    <source>
        <dbReference type="SAM" id="Phobius"/>
    </source>
</evidence>
<feature type="transmembrane region" description="Helical" evidence="6">
    <location>
        <begin position="68"/>
        <end position="98"/>
    </location>
</feature>
<evidence type="ECO:0000259" key="7">
    <source>
        <dbReference type="Pfam" id="PF02687"/>
    </source>
</evidence>
<evidence type="ECO:0000313" key="8">
    <source>
        <dbReference type="EMBL" id="MFL0166436.1"/>
    </source>
</evidence>
<keyword evidence="5 6" id="KW-0472">Membrane</keyword>
<comment type="caution">
    <text evidence="8">The sequence shown here is derived from an EMBL/GenBank/DDBJ whole genome shotgun (WGS) entry which is preliminary data.</text>
</comment>
<keyword evidence="2" id="KW-1003">Cell membrane</keyword>
<keyword evidence="9" id="KW-1185">Reference proteome</keyword>
<dbReference type="InterPro" id="IPR003838">
    <property type="entry name" value="ABC3_permease_C"/>
</dbReference>
<dbReference type="Proteomes" id="UP001623600">
    <property type="component" value="Unassembled WGS sequence"/>
</dbReference>
<evidence type="ECO:0000256" key="1">
    <source>
        <dbReference type="ARBA" id="ARBA00004651"/>
    </source>
</evidence>
<organism evidence="8 9">
    <name type="scientific">Candidatus Clostridium helianthi</name>
    <dbReference type="NCBI Taxonomy" id="3381660"/>
    <lineage>
        <taxon>Bacteria</taxon>
        <taxon>Bacillati</taxon>
        <taxon>Bacillota</taxon>
        <taxon>Clostridia</taxon>
        <taxon>Eubacteriales</taxon>
        <taxon>Clostridiaceae</taxon>
        <taxon>Clostridium</taxon>
    </lineage>
</organism>
<keyword evidence="4 6" id="KW-1133">Transmembrane helix</keyword>
<dbReference type="PANTHER" id="PTHR47755">
    <property type="entry name" value="CELL DIVISION PROTEIN FTSX"/>
    <property type="match status" value="1"/>
</dbReference>
<dbReference type="RefSeq" id="WP_241394309.1">
    <property type="nucleotide sequence ID" value="NZ_JBJIAB010000019.1"/>
</dbReference>
<comment type="subcellular location">
    <subcellularLocation>
        <location evidence="1">Cell membrane</location>
        <topology evidence="1">Multi-pass membrane protein</topology>
    </subcellularLocation>
</comment>
<protein>
    <submittedName>
        <fullName evidence="8">FtsX-like permease family protein</fullName>
    </submittedName>
</protein>
<feature type="transmembrane region" description="Helical" evidence="6">
    <location>
        <begin position="119"/>
        <end position="145"/>
    </location>
</feature>
<evidence type="ECO:0000256" key="3">
    <source>
        <dbReference type="ARBA" id="ARBA00022692"/>
    </source>
</evidence>
<keyword evidence="3 6" id="KW-0812">Transmembrane</keyword>
<proteinExistence type="predicted"/>